<name>A0ABY7PQT0_9BACT</name>
<feature type="compositionally biased region" description="Gly residues" evidence="4">
    <location>
        <begin position="292"/>
        <end position="301"/>
    </location>
</feature>
<dbReference type="PROSITE" id="PS01149">
    <property type="entry name" value="PSI_RSU"/>
    <property type="match status" value="1"/>
</dbReference>
<dbReference type="EC" id="5.4.99.-" evidence="3"/>
<dbReference type="NCBIfam" id="TIGR00093">
    <property type="entry name" value="pseudouridine synthase"/>
    <property type="match status" value="1"/>
</dbReference>
<dbReference type="Proteomes" id="UP001211872">
    <property type="component" value="Chromosome"/>
</dbReference>
<dbReference type="Gene3D" id="3.30.70.1560">
    <property type="entry name" value="Alpha-L RNA-binding motif"/>
    <property type="match status" value="1"/>
</dbReference>
<dbReference type="InterPro" id="IPR050343">
    <property type="entry name" value="RsuA_PseudoU_synthase"/>
</dbReference>
<keyword evidence="7" id="KW-1185">Reference proteome</keyword>
<gene>
    <name evidence="6" type="ORF">O9Z63_02670</name>
</gene>
<dbReference type="InterPro" id="IPR042092">
    <property type="entry name" value="PsdUridine_s_RsuA/RluB/E/F_cat"/>
</dbReference>
<evidence type="ECO:0000256" key="3">
    <source>
        <dbReference type="RuleBase" id="RU003887"/>
    </source>
</evidence>
<dbReference type="EMBL" id="CP115396">
    <property type="protein sequence ID" value="WBO85150.1"/>
    <property type="molecule type" value="Genomic_DNA"/>
</dbReference>
<dbReference type="InterPro" id="IPR020094">
    <property type="entry name" value="TruA/RsuA/RluB/E/F_N"/>
</dbReference>
<dbReference type="InterPro" id="IPR000748">
    <property type="entry name" value="PsdUridine_synth_RsuA/RluB/E/F"/>
</dbReference>
<evidence type="ECO:0000256" key="4">
    <source>
        <dbReference type="SAM" id="MobiDB-lite"/>
    </source>
</evidence>
<feature type="region of interest" description="Disordered" evidence="4">
    <location>
        <begin position="193"/>
        <end position="301"/>
    </location>
</feature>
<sequence>MRYILLNKPYEVLTQFTDEAGRKTLKDFVAVPDIYPVGRLDYDSEGLVLLTDDKQLQHRLSEPRFKVPKTYWAQVEGIPTEAALENLRRGVDLKTGYTSPAEVALLPEAPELWERSKPVRFRAAIPTSWVQIRISQGMNRQVRKMTAAVGFPTLRLVRSSIADLAVAELQPGQWRELTEVEVQALREDMAAQTAAAGTYKPTTKTSEYWPGGVRPANSKTGQNSAGGYNRGGFGGQSGAKPGGADGRGAGRPGTFSAKPSNGKPKNASPGKTGSKPGPKSAGRGTVGRKPGSAGGGRSSRG</sequence>
<dbReference type="Pfam" id="PF00849">
    <property type="entry name" value="PseudoU_synth_2"/>
    <property type="match status" value="1"/>
</dbReference>
<dbReference type="Gene3D" id="3.30.70.580">
    <property type="entry name" value="Pseudouridine synthase I, catalytic domain, N-terminal subdomain"/>
    <property type="match status" value="1"/>
</dbReference>
<accession>A0ABY7PQT0</accession>
<dbReference type="InterPro" id="IPR018496">
    <property type="entry name" value="PsdUridine_synth_RsuA/RluB_CS"/>
</dbReference>
<proteinExistence type="inferred from homology"/>
<evidence type="ECO:0000259" key="5">
    <source>
        <dbReference type="Pfam" id="PF00849"/>
    </source>
</evidence>
<comment type="similarity">
    <text evidence="1 3">Belongs to the pseudouridine synthase RsuA family.</text>
</comment>
<reference evidence="6 7" key="1">
    <citation type="journal article" date="2011" name="Int. J. Syst. Evol. Microbiol.">
        <title>Hymenobacter yonginensis sp. nov., isolated from a mesotrophic artificial lake.</title>
        <authorList>
            <person name="Joung Y."/>
            <person name="Cho S.H."/>
            <person name="Kim H."/>
            <person name="Kim S.B."/>
            <person name="Joh K."/>
        </authorList>
    </citation>
    <scope>NUCLEOTIDE SEQUENCE [LARGE SCALE GENOMIC DNA]</scope>
    <source>
        <strain evidence="6 7">KCTC 22745</strain>
    </source>
</reference>
<dbReference type="InterPro" id="IPR006145">
    <property type="entry name" value="PsdUridine_synth_RsuA/RluA"/>
</dbReference>
<feature type="domain" description="Pseudouridine synthase RsuA/RluA-like" evidence="5">
    <location>
        <begin position="3"/>
        <end position="148"/>
    </location>
</feature>
<organism evidence="6 7">
    <name type="scientific">Hymenobacter yonginensis</name>
    <dbReference type="NCBI Taxonomy" id="748197"/>
    <lineage>
        <taxon>Bacteria</taxon>
        <taxon>Pseudomonadati</taxon>
        <taxon>Bacteroidota</taxon>
        <taxon>Cytophagia</taxon>
        <taxon>Cytophagales</taxon>
        <taxon>Hymenobacteraceae</taxon>
        <taxon>Hymenobacter</taxon>
    </lineage>
</organism>
<evidence type="ECO:0000256" key="2">
    <source>
        <dbReference type="ARBA" id="ARBA00023235"/>
    </source>
</evidence>
<protein>
    <recommendedName>
        <fullName evidence="3">Pseudouridine synthase</fullName>
        <ecNumber evidence="3">5.4.99.-</ecNumber>
    </recommendedName>
</protein>
<evidence type="ECO:0000313" key="7">
    <source>
        <dbReference type="Proteomes" id="UP001211872"/>
    </source>
</evidence>
<dbReference type="PANTHER" id="PTHR47683:SF2">
    <property type="entry name" value="RNA-BINDING S4 DOMAIN-CONTAINING PROTEIN"/>
    <property type="match status" value="1"/>
</dbReference>
<dbReference type="RefSeq" id="WP_270127739.1">
    <property type="nucleotide sequence ID" value="NZ_CP115396.1"/>
</dbReference>
<dbReference type="SUPFAM" id="SSF55120">
    <property type="entry name" value="Pseudouridine synthase"/>
    <property type="match status" value="1"/>
</dbReference>
<evidence type="ECO:0000313" key="6">
    <source>
        <dbReference type="EMBL" id="WBO85150.1"/>
    </source>
</evidence>
<dbReference type="PANTHER" id="PTHR47683">
    <property type="entry name" value="PSEUDOURIDINE SYNTHASE FAMILY PROTEIN-RELATED"/>
    <property type="match status" value="1"/>
</dbReference>
<evidence type="ECO:0000256" key="1">
    <source>
        <dbReference type="ARBA" id="ARBA00008348"/>
    </source>
</evidence>
<dbReference type="InterPro" id="IPR020103">
    <property type="entry name" value="PsdUridine_synth_cat_dom_sf"/>
</dbReference>
<feature type="compositionally biased region" description="Polar residues" evidence="4">
    <location>
        <begin position="217"/>
        <end position="226"/>
    </location>
</feature>
<feature type="compositionally biased region" description="Gly residues" evidence="4">
    <location>
        <begin position="228"/>
        <end position="251"/>
    </location>
</feature>
<keyword evidence="2 3" id="KW-0413">Isomerase</keyword>